<dbReference type="OrthoDB" id="407509at2759"/>
<reference evidence="1" key="1">
    <citation type="submission" date="2022-03" db="EMBL/GenBank/DDBJ databases">
        <authorList>
            <person name="Lindestad O."/>
        </authorList>
    </citation>
    <scope>NUCLEOTIDE SEQUENCE</scope>
</reference>
<accession>A0A8S4SGY9</accession>
<organism evidence="1 2">
    <name type="scientific">Pararge aegeria aegeria</name>
    <dbReference type="NCBI Taxonomy" id="348720"/>
    <lineage>
        <taxon>Eukaryota</taxon>
        <taxon>Metazoa</taxon>
        <taxon>Ecdysozoa</taxon>
        <taxon>Arthropoda</taxon>
        <taxon>Hexapoda</taxon>
        <taxon>Insecta</taxon>
        <taxon>Pterygota</taxon>
        <taxon>Neoptera</taxon>
        <taxon>Endopterygota</taxon>
        <taxon>Lepidoptera</taxon>
        <taxon>Glossata</taxon>
        <taxon>Ditrysia</taxon>
        <taxon>Papilionoidea</taxon>
        <taxon>Nymphalidae</taxon>
        <taxon>Satyrinae</taxon>
        <taxon>Satyrini</taxon>
        <taxon>Parargina</taxon>
        <taxon>Pararge</taxon>
    </lineage>
</organism>
<comment type="caution">
    <text evidence="1">The sequence shown here is derived from an EMBL/GenBank/DDBJ whole genome shotgun (WGS) entry which is preliminary data.</text>
</comment>
<proteinExistence type="predicted"/>
<evidence type="ECO:0000313" key="1">
    <source>
        <dbReference type="EMBL" id="CAH2266249.1"/>
    </source>
</evidence>
<name>A0A8S4SGY9_9NEOP</name>
<dbReference type="Proteomes" id="UP000838756">
    <property type="component" value="Unassembled WGS sequence"/>
</dbReference>
<sequence>MRLKGQVNDKVSLDSVITVGRSNIEKKLNRRIQLEWAAFGKLGGIFSSKIPQCLKWLRITQRAMDRVMLGVYLRDQIRNEEVRRRARATDIAQRVPKLKWKWAGHIARRTDGGLGTKVLEW</sequence>
<gene>
    <name evidence="1" type="primary">jg17817</name>
    <name evidence="1" type="ORF">PAEG_LOCUS25223</name>
</gene>
<dbReference type="EMBL" id="CAKXAJ010026304">
    <property type="protein sequence ID" value="CAH2266249.1"/>
    <property type="molecule type" value="Genomic_DNA"/>
</dbReference>
<protein>
    <submittedName>
        <fullName evidence="1">Jg17817 protein</fullName>
    </submittedName>
</protein>
<keyword evidence="2" id="KW-1185">Reference proteome</keyword>
<evidence type="ECO:0000313" key="2">
    <source>
        <dbReference type="Proteomes" id="UP000838756"/>
    </source>
</evidence>
<dbReference type="AlphaFoldDB" id="A0A8S4SGY9"/>